<dbReference type="EMBL" id="QRYC01000004">
    <property type="protein sequence ID" value="RGU57751.1"/>
    <property type="molecule type" value="Genomic_DNA"/>
</dbReference>
<dbReference type="RefSeq" id="WP_046404965.1">
    <property type="nucleotide sequence ID" value="NZ_JBDGCM010000021.1"/>
</dbReference>
<protein>
    <recommendedName>
        <fullName evidence="1">Transposase putative helix-turn-helix domain-containing protein</fullName>
    </recommendedName>
</protein>
<dbReference type="InterPro" id="IPR021027">
    <property type="entry name" value="Transposase_put_HTH"/>
</dbReference>
<evidence type="ECO:0000313" key="2">
    <source>
        <dbReference type="EMBL" id="RGU57751.1"/>
    </source>
</evidence>
<name>A0A412TW97_9BACT</name>
<gene>
    <name evidence="2" type="ORF">DWW57_04460</name>
</gene>
<evidence type="ECO:0000313" key="3">
    <source>
        <dbReference type="Proteomes" id="UP000284243"/>
    </source>
</evidence>
<dbReference type="Proteomes" id="UP000284243">
    <property type="component" value="Unassembled WGS sequence"/>
</dbReference>
<reference evidence="2 3" key="1">
    <citation type="submission" date="2018-08" db="EMBL/GenBank/DDBJ databases">
        <title>A genome reference for cultivated species of the human gut microbiota.</title>
        <authorList>
            <person name="Zou Y."/>
            <person name="Xue W."/>
            <person name="Luo G."/>
        </authorList>
    </citation>
    <scope>NUCLEOTIDE SEQUENCE [LARGE SCALE GENOMIC DNA]</scope>
    <source>
        <strain evidence="2 3">AF16-14</strain>
    </source>
</reference>
<accession>A0A412TW97</accession>
<organism evidence="2 3">
    <name type="scientific">Odoribacter splanchnicus</name>
    <dbReference type="NCBI Taxonomy" id="28118"/>
    <lineage>
        <taxon>Bacteria</taxon>
        <taxon>Pseudomonadati</taxon>
        <taxon>Bacteroidota</taxon>
        <taxon>Bacteroidia</taxon>
        <taxon>Bacteroidales</taxon>
        <taxon>Odoribacteraceae</taxon>
        <taxon>Odoribacter</taxon>
    </lineage>
</organism>
<dbReference type="Pfam" id="PF12323">
    <property type="entry name" value="HTH_OrfB_IS605"/>
    <property type="match status" value="1"/>
</dbReference>
<feature type="domain" description="Transposase putative helix-turn-helix" evidence="1">
    <location>
        <begin position="1"/>
        <end position="45"/>
    </location>
</feature>
<comment type="caution">
    <text evidence="2">The sequence shown here is derived from an EMBL/GenBank/DDBJ whole genome shotgun (WGS) entry which is preliminary data.</text>
</comment>
<evidence type="ECO:0000259" key="1">
    <source>
        <dbReference type="Pfam" id="PF12323"/>
    </source>
</evidence>
<proteinExistence type="predicted"/>
<sequence>MLRAIEYRICPTEEPKVLLAGTSGCCRFAYKRALHMKITACKERKLPLCPRHCRVGLAKGAITIPKAMYKAGKSGHKPSATGKQGGLMDAVSWEVGNCAEQSLPDGFQACRRNVFIPAGTSTGRWIVYMPGKKKQEPVKPRNTGVTLIWKLFI</sequence>
<dbReference type="AlphaFoldDB" id="A0A412TW97"/>